<dbReference type="PANTHER" id="PTHR37984">
    <property type="entry name" value="PROTEIN CBG26694"/>
    <property type="match status" value="1"/>
</dbReference>
<dbReference type="Gene3D" id="3.30.420.10">
    <property type="entry name" value="Ribonuclease H-like superfamily/Ribonuclease H"/>
    <property type="match status" value="1"/>
</dbReference>
<dbReference type="InterPro" id="IPR036397">
    <property type="entry name" value="RNaseH_sf"/>
</dbReference>
<dbReference type="InterPro" id="IPR050951">
    <property type="entry name" value="Retrovirus_Pol_polyprotein"/>
</dbReference>
<evidence type="ECO:0000313" key="1">
    <source>
        <dbReference type="EMBL" id="RHZ70342.1"/>
    </source>
</evidence>
<dbReference type="AlphaFoldDB" id="A0A397I5A3"/>
<evidence type="ECO:0008006" key="3">
    <source>
        <dbReference type="Google" id="ProtNLM"/>
    </source>
</evidence>
<accession>A0A397I5A3</accession>
<dbReference type="Gene3D" id="2.30.30.850">
    <property type="match status" value="2"/>
</dbReference>
<keyword evidence="2" id="KW-1185">Reference proteome</keyword>
<dbReference type="GO" id="GO:0003676">
    <property type="term" value="F:nucleic acid binding"/>
    <property type="evidence" value="ECO:0007669"/>
    <property type="project" value="InterPro"/>
</dbReference>
<dbReference type="EMBL" id="PQFF01000249">
    <property type="protein sequence ID" value="RHZ70342.1"/>
    <property type="molecule type" value="Genomic_DNA"/>
</dbReference>
<comment type="caution">
    <text evidence="1">The sequence shown here is derived from an EMBL/GenBank/DDBJ whole genome shotgun (WGS) entry which is preliminary data.</text>
</comment>
<sequence>MIERFNRILVDSLSKVSEDVTDWDKHIPSVLFAYRTAKQATTKIELFYLVYGRATQFPKKEGLELDENNLLTRLFTLVDNLPKVQGQTQLLIAKQQQKQKEEYQIGNKVLMYEAAKQTSHTGKLEPKWKGPYYIHYTCLQGQTQLLIAKQQQKQKEEYQIGNKVLMYEAAKQTSHTGKLEPKWKGPYYIHYTCQLIQLSVTPRDKWKEFVREYNIPNENYYYLSAIRTYKLFEKDSKQLYYTLILTFKILSQMKISDYHELLQHSQELDDLTHNINLS</sequence>
<protein>
    <recommendedName>
        <fullName evidence="3">Integrase catalytic domain-containing protein</fullName>
    </recommendedName>
</protein>
<name>A0A397I5A3_9GLOM</name>
<proteinExistence type="predicted"/>
<gene>
    <name evidence="1" type="ORF">Glove_272g11</name>
</gene>
<dbReference type="PANTHER" id="PTHR37984:SF5">
    <property type="entry name" value="PROTEIN NYNRIN-LIKE"/>
    <property type="match status" value="1"/>
</dbReference>
<dbReference type="STRING" id="1348612.A0A397I5A3"/>
<organism evidence="1 2">
    <name type="scientific">Diversispora epigaea</name>
    <dbReference type="NCBI Taxonomy" id="1348612"/>
    <lineage>
        <taxon>Eukaryota</taxon>
        <taxon>Fungi</taxon>
        <taxon>Fungi incertae sedis</taxon>
        <taxon>Mucoromycota</taxon>
        <taxon>Glomeromycotina</taxon>
        <taxon>Glomeromycetes</taxon>
        <taxon>Diversisporales</taxon>
        <taxon>Diversisporaceae</taxon>
        <taxon>Diversispora</taxon>
    </lineage>
</organism>
<evidence type="ECO:0000313" key="2">
    <source>
        <dbReference type="Proteomes" id="UP000266861"/>
    </source>
</evidence>
<dbReference type="Proteomes" id="UP000266861">
    <property type="component" value="Unassembled WGS sequence"/>
</dbReference>
<dbReference type="OrthoDB" id="2283696at2759"/>
<reference evidence="1 2" key="1">
    <citation type="submission" date="2018-08" db="EMBL/GenBank/DDBJ databases">
        <title>Genome and evolution of the arbuscular mycorrhizal fungus Diversispora epigaea (formerly Glomus versiforme) and its bacterial endosymbionts.</title>
        <authorList>
            <person name="Sun X."/>
            <person name="Fei Z."/>
            <person name="Harrison M."/>
        </authorList>
    </citation>
    <scope>NUCLEOTIDE SEQUENCE [LARGE SCALE GENOMIC DNA]</scope>
    <source>
        <strain evidence="1 2">IT104</strain>
    </source>
</reference>